<organism evidence="11 12">
    <name type="scientific">Hydrogenoanaerobacterium saccharovorans</name>
    <dbReference type="NCBI Taxonomy" id="474960"/>
    <lineage>
        <taxon>Bacteria</taxon>
        <taxon>Bacillati</taxon>
        <taxon>Bacillota</taxon>
        <taxon>Clostridia</taxon>
        <taxon>Eubacteriales</taxon>
        <taxon>Oscillospiraceae</taxon>
        <taxon>Hydrogenoanaerobacterium</taxon>
    </lineage>
</organism>
<evidence type="ECO:0000259" key="10">
    <source>
        <dbReference type="Pfam" id="PF01618"/>
    </source>
</evidence>
<feature type="domain" description="MotA/TolQ/ExbB proton channel" evidence="10">
    <location>
        <begin position="108"/>
        <end position="221"/>
    </location>
</feature>
<dbReference type="AlphaFoldDB" id="A0A1H7ZVS4"/>
<evidence type="ECO:0000256" key="2">
    <source>
        <dbReference type="ARBA" id="ARBA00008038"/>
    </source>
</evidence>
<evidence type="ECO:0000256" key="8">
    <source>
        <dbReference type="SAM" id="MobiDB-lite"/>
    </source>
</evidence>
<evidence type="ECO:0000256" key="4">
    <source>
        <dbReference type="ARBA" id="ARBA00022475"/>
    </source>
</evidence>
<dbReference type="GO" id="GO:0005886">
    <property type="term" value="C:plasma membrane"/>
    <property type="evidence" value="ECO:0007669"/>
    <property type="project" value="UniProtKB-SubCell"/>
</dbReference>
<dbReference type="GO" id="GO:0006935">
    <property type="term" value="P:chemotaxis"/>
    <property type="evidence" value="ECO:0007669"/>
    <property type="project" value="InterPro"/>
</dbReference>
<comment type="similarity">
    <text evidence="2">Belongs to the MotA family.</text>
</comment>
<evidence type="ECO:0000256" key="3">
    <source>
        <dbReference type="ARBA" id="ARBA00022448"/>
    </source>
</evidence>
<evidence type="ECO:0000313" key="11">
    <source>
        <dbReference type="EMBL" id="SEM61609.1"/>
    </source>
</evidence>
<dbReference type="PANTHER" id="PTHR30433:SF2">
    <property type="entry name" value="MOTILITY PROTEIN A"/>
    <property type="match status" value="1"/>
</dbReference>
<evidence type="ECO:0000256" key="9">
    <source>
        <dbReference type="SAM" id="Phobius"/>
    </source>
</evidence>
<reference evidence="11 12" key="1">
    <citation type="submission" date="2016-10" db="EMBL/GenBank/DDBJ databases">
        <authorList>
            <person name="de Groot N.N."/>
        </authorList>
    </citation>
    <scope>NUCLEOTIDE SEQUENCE [LARGE SCALE GENOMIC DNA]</scope>
    <source>
        <strain evidence="11 12">CGMCC 1.5070</strain>
    </source>
</reference>
<dbReference type="PROSITE" id="PS01307">
    <property type="entry name" value="MOTA"/>
    <property type="match status" value="1"/>
</dbReference>
<dbReference type="Proteomes" id="UP000199158">
    <property type="component" value="Unassembled WGS sequence"/>
</dbReference>
<evidence type="ECO:0000256" key="6">
    <source>
        <dbReference type="ARBA" id="ARBA00022989"/>
    </source>
</evidence>
<proteinExistence type="inferred from homology"/>
<evidence type="ECO:0000256" key="5">
    <source>
        <dbReference type="ARBA" id="ARBA00022692"/>
    </source>
</evidence>
<gene>
    <name evidence="11" type="ORF">SAMN05216180_0879</name>
</gene>
<keyword evidence="12" id="KW-1185">Reference proteome</keyword>
<dbReference type="Pfam" id="PF01618">
    <property type="entry name" value="MotA_ExbB"/>
    <property type="match status" value="1"/>
</dbReference>
<feature type="transmembrane region" description="Helical" evidence="9">
    <location>
        <begin position="185"/>
        <end position="208"/>
    </location>
</feature>
<dbReference type="PANTHER" id="PTHR30433">
    <property type="entry name" value="CHEMOTAXIS PROTEIN MOTA"/>
    <property type="match status" value="1"/>
</dbReference>
<dbReference type="RefSeq" id="WP_092752016.1">
    <property type="nucleotide sequence ID" value="NZ_FOCG01000001.1"/>
</dbReference>
<dbReference type="STRING" id="474960.SAMN05216180_0879"/>
<sequence length="284" mass="31421">MDLMSILGLILSLGLVVFGMVFDQDTMTVVWGNLSAFIDYPSMAITFGGTIAVMMMSFPINSFTKIGKHLKIIFFPTKYNPVHFIEQIVEFAKEARMKGLLSLEDKLNETDDVFLRNSLMLVVDSVEPEKVKNLLESELAYLDDRHAQDRAFYEKGAAYAPAFGMIGTLIGLVLMLGSLSDVSKVGSGMAVALITTFYGSMLSNVIFLPISNKLKVRHEEEYLCKMIIVEGVQAIQAGENPKFIKEKLVQFLPAAALKKNTELSGAQNDDSAEQSAKGKRGRRK</sequence>
<dbReference type="InterPro" id="IPR000540">
    <property type="entry name" value="Flag_MotA_CS"/>
</dbReference>
<feature type="transmembrane region" description="Helical" evidence="9">
    <location>
        <begin position="158"/>
        <end position="179"/>
    </location>
</feature>
<keyword evidence="5 9" id="KW-0812">Transmembrane</keyword>
<evidence type="ECO:0000256" key="1">
    <source>
        <dbReference type="ARBA" id="ARBA00004651"/>
    </source>
</evidence>
<feature type="transmembrane region" description="Helical" evidence="9">
    <location>
        <begin position="43"/>
        <end position="63"/>
    </location>
</feature>
<dbReference type="GO" id="GO:0071978">
    <property type="term" value="P:bacterial-type flagellum-dependent swarming motility"/>
    <property type="evidence" value="ECO:0007669"/>
    <property type="project" value="InterPro"/>
</dbReference>
<dbReference type="InterPro" id="IPR002898">
    <property type="entry name" value="MotA_ExbB_proton_chnl"/>
</dbReference>
<comment type="subcellular location">
    <subcellularLocation>
        <location evidence="1">Cell membrane</location>
        <topology evidence="1">Multi-pass membrane protein</topology>
    </subcellularLocation>
</comment>
<feature type="region of interest" description="Disordered" evidence="8">
    <location>
        <begin position="262"/>
        <end position="284"/>
    </location>
</feature>
<protein>
    <submittedName>
        <fullName evidence="11">Chemotaxis protein MotA</fullName>
    </submittedName>
</protein>
<dbReference type="EMBL" id="FOCG01000001">
    <property type="protein sequence ID" value="SEM61609.1"/>
    <property type="molecule type" value="Genomic_DNA"/>
</dbReference>
<evidence type="ECO:0000256" key="7">
    <source>
        <dbReference type="ARBA" id="ARBA00023136"/>
    </source>
</evidence>
<accession>A0A1H7ZVS4</accession>
<keyword evidence="3" id="KW-0813">Transport</keyword>
<evidence type="ECO:0000313" key="12">
    <source>
        <dbReference type="Proteomes" id="UP000199158"/>
    </source>
</evidence>
<keyword evidence="6 9" id="KW-1133">Transmembrane helix</keyword>
<dbReference type="OrthoDB" id="9806929at2"/>
<keyword evidence="4" id="KW-1003">Cell membrane</keyword>
<name>A0A1H7ZVS4_9FIRM</name>
<dbReference type="InterPro" id="IPR047055">
    <property type="entry name" value="MotA-like"/>
</dbReference>
<keyword evidence="7 9" id="KW-0472">Membrane</keyword>